<dbReference type="AlphaFoldDB" id="A0AAV7F646"/>
<reference evidence="2 3" key="1">
    <citation type="submission" date="2021-07" db="EMBL/GenBank/DDBJ databases">
        <title>The Aristolochia fimbriata genome: insights into angiosperm evolution, floral development and chemical biosynthesis.</title>
        <authorList>
            <person name="Jiao Y."/>
        </authorList>
    </citation>
    <scope>NUCLEOTIDE SEQUENCE [LARGE SCALE GENOMIC DNA]</scope>
    <source>
        <strain evidence="2">IBCAS-2021</strain>
        <tissue evidence="2">Leaf</tissue>
    </source>
</reference>
<evidence type="ECO:0000256" key="1">
    <source>
        <dbReference type="SAM" id="MobiDB-lite"/>
    </source>
</evidence>
<feature type="region of interest" description="Disordered" evidence="1">
    <location>
        <begin position="93"/>
        <end position="118"/>
    </location>
</feature>
<gene>
    <name evidence="2" type="ORF">H6P81_001056</name>
</gene>
<keyword evidence="3" id="KW-1185">Reference proteome</keyword>
<proteinExistence type="predicted"/>
<dbReference type="Proteomes" id="UP000825729">
    <property type="component" value="Unassembled WGS sequence"/>
</dbReference>
<organism evidence="2 3">
    <name type="scientific">Aristolochia fimbriata</name>
    <name type="common">White veined hardy Dutchman's pipe vine</name>
    <dbReference type="NCBI Taxonomy" id="158543"/>
    <lineage>
        <taxon>Eukaryota</taxon>
        <taxon>Viridiplantae</taxon>
        <taxon>Streptophyta</taxon>
        <taxon>Embryophyta</taxon>
        <taxon>Tracheophyta</taxon>
        <taxon>Spermatophyta</taxon>
        <taxon>Magnoliopsida</taxon>
        <taxon>Magnoliidae</taxon>
        <taxon>Piperales</taxon>
        <taxon>Aristolochiaceae</taxon>
        <taxon>Aristolochia</taxon>
    </lineage>
</organism>
<evidence type="ECO:0000313" key="3">
    <source>
        <dbReference type="Proteomes" id="UP000825729"/>
    </source>
</evidence>
<comment type="caution">
    <text evidence="2">The sequence shown here is derived from an EMBL/GenBank/DDBJ whole genome shotgun (WGS) entry which is preliminary data.</text>
</comment>
<evidence type="ECO:0000313" key="2">
    <source>
        <dbReference type="EMBL" id="KAG9456548.1"/>
    </source>
</evidence>
<accession>A0AAV7F646</accession>
<feature type="region of interest" description="Disordered" evidence="1">
    <location>
        <begin position="1"/>
        <end position="26"/>
    </location>
</feature>
<protein>
    <submittedName>
        <fullName evidence="2">Uncharacterized protein</fullName>
    </submittedName>
</protein>
<sequence>MRRRGCVSRTKGSESSEIGGNDPRVRNSEAKYAISLEVRLGESGKMRLIYPPLLQSRVSDFALPDSGGSGGRLGRVIGFTGFALKPDLKTLDSDPVAKMRQSRGWPHTGPISGRPEIGVGHAHFGHRIRVPKL</sequence>
<dbReference type="EMBL" id="JAINDJ010000002">
    <property type="protein sequence ID" value="KAG9456548.1"/>
    <property type="molecule type" value="Genomic_DNA"/>
</dbReference>
<name>A0AAV7F646_ARIFI</name>